<organism evidence="1 2">
    <name type="scientific">Shimia gijangensis</name>
    <dbReference type="NCBI Taxonomy" id="1470563"/>
    <lineage>
        <taxon>Bacteria</taxon>
        <taxon>Pseudomonadati</taxon>
        <taxon>Pseudomonadota</taxon>
        <taxon>Alphaproteobacteria</taxon>
        <taxon>Rhodobacterales</taxon>
        <taxon>Roseobacteraceae</taxon>
    </lineage>
</organism>
<reference evidence="2" key="1">
    <citation type="submission" date="2016-11" db="EMBL/GenBank/DDBJ databases">
        <authorList>
            <person name="Varghese N."/>
            <person name="Submissions S."/>
        </authorList>
    </citation>
    <scope>NUCLEOTIDE SEQUENCE [LARGE SCALE GENOMIC DNA]</scope>
    <source>
        <strain evidence="2">DSM 100564</strain>
    </source>
</reference>
<dbReference type="Gene3D" id="1.20.58.300">
    <property type="entry name" value="FlgN-like"/>
    <property type="match status" value="1"/>
</dbReference>
<name>A0A1M6QK33_9RHOB</name>
<dbReference type="EMBL" id="FQZQ01000022">
    <property type="protein sequence ID" value="SHK20639.1"/>
    <property type="molecule type" value="Genomic_DNA"/>
</dbReference>
<proteinExistence type="predicted"/>
<dbReference type="RefSeq" id="WP_083599368.1">
    <property type="nucleotide sequence ID" value="NZ_FQZQ01000022.1"/>
</dbReference>
<gene>
    <name evidence="1" type="ORF">SAMN05444000_12223</name>
</gene>
<protein>
    <recommendedName>
        <fullName evidence="3">FlgN protein</fullName>
    </recommendedName>
</protein>
<dbReference type="Proteomes" id="UP000183982">
    <property type="component" value="Unassembled WGS sequence"/>
</dbReference>
<evidence type="ECO:0000313" key="2">
    <source>
        <dbReference type="Proteomes" id="UP000183982"/>
    </source>
</evidence>
<dbReference type="OrthoDB" id="7862860at2"/>
<dbReference type="GO" id="GO:0044780">
    <property type="term" value="P:bacterial-type flagellum assembly"/>
    <property type="evidence" value="ECO:0007669"/>
    <property type="project" value="InterPro"/>
</dbReference>
<dbReference type="STRING" id="1470563.SAMN05444000_12223"/>
<accession>A0A1M6QK33</accession>
<evidence type="ECO:0000313" key="1">
    <source>
        <dbReference type="EMBL" id="SHK20639.1"/>
    </source>
</evidence>
<keyword evidence="2" id="KW-1185">Reference proteome</keyword>
<dbReference type="InterPro" id="IPR036679">
    <property type="entry name" value="FlgN-like_sf"/>
</dbReference>
<dbReference type="AlphaFoldDB" id="A0A1M6QK33"/>
<dbReference type="SUPFAM" id="SSF140566">
    <property type="entry name" value="FlgN-like"/>
    <property type="match status" value="1"/>
</dbReference>
<evidence type="ECO:0008006" key="3">
    <source>
        <dbReference type="Google" id="ProtNLM"/>
    </source>
</evidence>
<sequence>MTHSQTGTLFESLDILLEKERHALLAGDLGEISSILAEKETFLDRLSALKGPQTETLAPLRDKVSRNQVLLDSALQGIREVADRMNALRQA</sequence>